<dbReference type="Proteomes" id="UP000580250">
    <property type="component" value="Unassembled WGS sequence"/>
</dbReference>
<evidence type="ECO:0000256" key="3">
    <source>
        <dbReference type="ARBA" id="ARBA00022692"/>
    </source>
</evidence>
<dbReference type="InterPro" id="IPR038770">
    <property type="entry name" value="Na+/solute_symporter_sf"/>
</dbReference>
<name>A0A6V7VWZ6_MELEN</name>
<dbReference type="Pfam" id="PF01758">
    <property type="entry name" value="SBF"/>
    <property type="match status" value="1"/>
</dbReference>
<comment type="subcellular location">
    <subcellularLocation>
        <location evidence="1">Membrane</location>
        <topology evidence="1">Multi-pass membrane protein</topology>
    </subcellularLocation>
</comment>
<accession>A0A6V7VWZ6</accession>
<feature type="transmembrane region" description="Helical" evidence="7">
    <location>
        <begin position="214"/>
        <end position="238"/>
    </location>
</feature>
<keyword evidence="4" id="KW-0813">Transport</keyword>
<feature type="transmembrane region" description="Helical" evidence="7">
    <location>
        <begin position="153"/>
        <end position="173"/>
    </location>
</feature>
<comment type="caution">
    <text evidence="8">The sequence shown here is derived from an EMBL/GenBank/DDBJ whole genome shotgun (WGS) entry which is preliminary data.</text>
</comment>
<feature type="transmembrane region" description="Helical" evidence="7">
    <location>
        <begin position="185"/>
        <end position="208"/>
    </location>
</feature>
<evidence type="ECO:0000256" key="2">
    <source>
        <dbReference type="ARBA" id="ARBA00006528"/>
    </source>
</evidence>
<evidence type="ECO:0000313" key="9">
    <source>
        <dbReference type="Proteomes" id="UP000580250"/>
    </source>
</evidence>
<protein>
    <submittedName>
        <fullName evidence="8">Uncharacterized protein</fullName>
    </submittedName>
</protein>
<gene>
    <name evidence="8" type="ORF">MENT_LOCUS31297</name>
</gene>
<keyword evidence="4" id="KW-0769">Symport</keyword>
<comment type="similarity">
    <text evidence="2">Belongs to the bile acid:sodium symporter (BASS) (TC 2.A.28) family.</text>
</comment>
<feature type="transmembrane region" description="Helical" evidence="7">
    <location>
        <begin position="409"/>
        <end position="434"/>
    </location>
</feature>
<dbReference type="GO" id="GO:0016020">
    <property type="term" value="C:membrane"/>
    <property type="evidence" value="ECO:0007669"/>
    <property type="project" value="UniProtKB-SubCell"/>
</dbReference>
<evidence type="ECO:0000256" key="1">
    <source>
        <dbReference type="ARBA" id="ARBA00004141"/>
    </source>
</evidence>
<dbReference type="GO" id="GO:0015293">
    <property type="term" value="F:symporter activity"/>
    <property type="evidence" value="ECO:0007669"/>
    <property type="project" value="UniProtKB-KW"/>
</dbReference>
<evidence type="ECO:0000256" key="5">
    <source>
        <dbReference type="ARBA" id="ARBA00022989"/>
    </source>
</evidence>
<dbReference type="AlphaFoldDB" id="A0A6V7VWZ6"/>
<feature type="transmembrane region" description="Helical" evidence="7">
    <location>
        <begin position="322"/>
        <end position="343"/>
    </location>
</feature>
<dbReference type="PANTHER" id="PTHR10361:SF28">
    <property type="entry name" value="P3 PROTEIN-RELATED"/>
    <property type="match status" value="1"/>
</dbReference>
<dbReference type="InterPro" id="IPR002657">
    <property type="entry name" value="BilAc:Na_symport/Acr3"/>
</dbReference>
<feature type="transmembrane region" description="Helical" evidence="7">
    <location>
        <begin position="280"/>
        <end position="301"/>
    </location>
</feature>
<feature type="transmembrane region" description="Helical" evidence="7">
    <location>
        <begin position="12"/>
        <end position="34"/>
    </location>
</feature>
<dbReference type="InterPro" id="IPR004710">
    <property type="entry name" value="Bilac:Na_transpt"/>
</dbReference>
<dbReference type="OrthoDB" id="203097at2759"/>
<sequence length="457" mass="52249">MLFINLQLKQTNLFIFTFFILCQYLPLINSQVIFLNTTESPKLWIDPPNLVEFRIGDKRAIWLIVYTNETAWSGQVIINCEWPKINCPLNETECPIKYSVQLDKENEFAQWININISGKFVGLNKIKVVAGKTEFFYRIRTSKTLIYSKLTNFLIPAFGISIGIGNFLTGLQLNIGEDGLQPIPLLIIFLCQFIFKPLVGFGISKYLIISHPYVTRLAFFLVSCLPVGASQNGFWAILFNGNKNLIDAIALVQRIGIIFFLPFWIYFVGKRSFFVERVNIGIFPLIYCLLLILIPFFFGILMSKLGCQKLLLQKYSKYLKPFALSGTLIFISLILITTWQNFFLLSWDLLFYIGFVLPFTFHIFILILSKIFCLKVSSIKTVVVECGIQSSSASLFILLLSLGEPERDVALIIPLATALFTDKLLLFFCFIRIIRRAILALTKNKNIVIASEMTTIK</sequence>
<dbReference type="EMBL" id="CAJEWN010000340">
    <property type="protein sequence ID" value="CAD2179302.1"/>
    <property type="molecule type" value="Genomic_DNA"/>
</dbReference>
<evidence type="ECO:0000256" key="7">
    <source>
        <dbReference type="SAM" id="Phobius"/>
    </source>
</evidence>
<feature type="transmembrane region" description="Helical" evidence="7">
    <location>
        <begin position="349"/>
        <end position="369"/>
    </location>
</feature>
<evidence type="ECO:0000256" key="4">
    <source>
        <dbReference type="ARBA" id="ARBA00022847"/>
    </source>
</evidence>
<organism evidence="8 9">
    <name type="scientific">Meloidogyne enterolobii</name>
    <name type="common">Root-knot nematode worm</name>
    <name type="synonym">Meloidogyne mayaguensis</name>
    <dbReference type="NCBI Taxonomy" id="390850"/>
    <lineage>
        <taxon>Eukaryota</taxon>
        <taxon>Metazoa</taxon>
        <taxon>Ecdysozoa</taxon>
        <taxon>Nematoda</taxon>
        <taxon>Chromadorea</taxon>
        <taxon>Rhabditida</taxon>
        <taxon>Tylenchina</taxon>
        <taxon>Tylenchomorpha</taxon>
        <taxon>Tylenchoidea</taxon>
        <taxon>Meloidogynidae</taxon>
        <taxon>Meloidogyninae</taxon>
        <taxon>Meloidogyne</taxon>
    </lineage>
</organism>
<dbReference type="PANTHER" id="PTHR10361">
    <property type="entry name" value="SODIUM-BILE ACID COTRANSPORTER"/>
    <property type="match status" value="1"/>
</dbReference>
<keyword evidence="3 7" id="KW-0812">Transmembrane</keyword>
<evidence type="ECO:0000313" key="8">
    <source>
        <dbReference type="EMBL" id="CAD2179302.1"/>
    </source>
</evidence>
<proteinExistence type="inferred from homology"/>
<evidence type="ECO:0000256" key="6">
    <source>
        <dbReference type="ARBA" id="ARBA00023136"/>
    </source>
</evidence>
<reference evidence="8 9" key="1">
    <citation type="submission" date="2020-08" db="EMBL/GenBank/DDBJ databases">
        <authorList>
            <person name="Koutsovoulos G."/>
            <person name="Danchin GJ E."/>
        </authorList>
    </citation>
    <scope>NUCLEOTIDE SEQUENCE [LARGE SCALE GENOMIC DNA]</scope>
</reference>
<feature type="transmembrane region" description="Helical" evidence="7">
    <location>
        <begin position="245"/>
        <end position="268"/>
    </location>
</feature>
<keyword evidence="5 7" id="KW-1133">Transmembrane helix</keyword>
<dbReference type="Gene3D" id="1.20.1530.20">
    <property type="match status" value="1"/>
</dbReference>
<keyword evidence="6 7" id="KW-0472">Membrane</keyword>